<dbReference type="Gene3D" id="3.40.1170.60">
    <property type="match status" value="1"/>
</dbReference>
<dbReference type="PROSITE" id="PS50173">
    <property type="entry name" value="UMUC"/>
    <property type="match status" value="1"/>
</dbReference>
<feature type="region of interest" description="Disordered" evidence="7">
    <location>
        <begin position="1"/>
        <end position="25"/>
    </location>
</feature>
<dbReference type="InterPro" id="IPR025188">
    <property type="entry name" value="DUF4113"/>
</dbReference>
<evidence type="ECO:0000259" key="8">
    <source>
        <dbReference type="PROSITE" id="PS50173"/>
    </source>
</evidence>
<dbReference type="Pfam" id="PF11799">
    <property type="entry name" value="IMS_C"/>
    <property type="match status" value="1"/>
</dbReference>
<reference evidence="9" key="1">
    <citation type="journal article" date="2020" name="Biotechnol. Biofuels">
        <title>New insights from the biogas microbiome by comprehensive genome-resolved metagenomics of nearly 1600 species originating from multiple anaerobic digesters.</title>
        <authorList>
            <person name="Campanaro S."/>
            <person name="Treu L."/>
            <person name="Rodriguez-R L.M."/>
            <person name="Kovalovszki A."/>
            <person name="Ziels R.M."/>
            <person name="Maus I."/>
            <person name="Zhu X."/>
            <person name="Kougias P.G."/>
            <person name="Basile A."/>
            <person name="Luo G."/>
            <person name="Schluter A."/>
            <person name="Konstantinidis K.T."/>
            <person name="Angelidaki I."/>
        </authorList>
    </citation>
    <scope>NUCLEOTIDE SEQUENCE</scope>
    <source>
        <strain evidence="9">AS01afH2WH_6</strain>
    </source>
</reference>
<dbReference type="GO" id="GO:0042276">
    <property type="term" value="P:error-prone translesion synthesis"/>
    <property type="evidence" value="ECO:0007669"/>
    <property type="project" value="TreeGrafter"/>
</dbReference>
<dbReference type="Pfam" id="PF00817">
    <property type="entry name" value="IMS"/>
    <property type="match status" value="1"/>
</dbReference>
<dbReference type="Gene3D" id="3.30.70.270">
    <property type="match status" value="1"/>
</dbReference>
<dbReference type="InterPro" id="IPR017961">
    <property type="entry name" value="DNA_pol_Y-fam_little_finger"/>
</dbReference>
<feature type="compositionally biased region" description="Low complexity" evidence="7">
    <location>
        <begin position="12"/>
        <end position="24"/>
    </location>
</feature>
<dbReference type="GO" id="GO:0009432">
    <property type="term" value="P:SOS response"/>
    <property type="evidence" value="ECO:0007669"/>
    <property type="project" value="UniProtKB-KW"/>
</dbReference>
<accession>A0A971IDU1</accession>
<dbReference type="PANTHER" id="PTHR11076">
    <property type="entry name" value="DNA REPAIR POLYMERASE UMUC / TRANSFERASE FAMILY MEMBER"/>
    <property type="match status" value="1"/>
</dbReference>
<dbReference type="Gene3D" id="1.10.150.20">
    <property type="entry name" value="5' to 3' exonuclease, C-terminal subdomain"/>
    <property type="match status" value="1"/>
</dbReference>
<gene>
    <name evidence="9" type="ORF">GXW98_08410</name>
</gene>
<dbReference type="AlphaFoldDB" id="A0A971IDU1"/>
<dbReference type="GO" id="GO:0005829">
    <property type="term" value="C:cytosol"/>
    <property type="evidence" value="ECO:0007669"/>
    <property type="project" value="TreeGrafter"/>
</dbReference>
<evidence type="ECO:0000313" key="9">
    <source>
        <dbReference type="EMBL" id="NLT80287.1"/>
    </source>
</evidence>
<evidence type="ECO:0000256" key="3">
    <source>
        <dbReference type="ARBA" id="ARBA00023199"/>
    </source>
</evidence>
<comment type="function">
    <text evidence="6">Poorly processive, error-prone DNA polymerase involved in untargeted mutagenesis. Copies undamaged DNA at stalled replication forks, which arise in vivo from mismatched or misaligned primer ends. These misaligned primers can be extended by PolIV. Exhibits no 3'-5' exonuclease (proofreading) activity. May be involved in translesional synthesis, in conjunction with the beta clamp from PolIII.</text>
</comment>
<keyword evidence="5" id="KW-0742">SOS response</keyword>
<keyword evidence="4" id="KW-0234">DNA repair</keyword>
<dbReference type="Pfam" id="PF13438">
    <property type="entry name" value="DUF4113"/>
    <property type="match status" value="1"/>
</dbReference>
<name>A0A971IDU1_9BIFI</name>
<evidence type="ECO:0000313" key="10">
    <source>
        <dbReference type="Proteomes" id="UP000767327"/>
    </source>
</evidence>
<dbReference type="GO" id="GO:0003887">
    <property type="term" value="F:DNA-directed DNA polymerase activity"/>
    <property type="evidence" value="ECO:0007669"/>
    <property type="project" value="TreeGrafter"/>
</dbReference>
<protein>
    <submittedName>
        <fullName evidence="9">Y-family DNA polymerase</fullName>
    </submittedName>
</protein>
<keyword evidence="3" id="KW-0741">SOS mutagenesis</keyword>
<evidence type="ECO:0000256" key="1">
    <source>
        <dbReference type="ARBA" id="ARBA00010945"/>
    </source>
</evidence>
<dbReference type="InterPro" id="IPR043128">
    <property type="entry name" value="Rev_trsase/Diguanyl_cyclase"/>
</dbReference>
<organism evidence="9 10">
    <name type="scientific">Bifidobacterium crudilactis</name>
    <dbReference type="NCBI Taxonomy" id="327277"/>
    <lineage>
        <taxon>Bacteria</taxon>
        <taxon>Bacillati</taxon>
        <taxon>Actinomycetota</taxon>
        <taxon>Actinomycetes</taxon>
        <taxon>Bifidobacteriales</taxon>
        <taxon>Bifidobacteriaceae</taxon>
        <taxon>Bifidobacterium</taxon>
    </lineage>
</organism>
<dbReference type="RefSeq" id="WP_273174391.1">
    <property type="nucleotide sequence ID" value="NZ_JAAXZR010000026.1"/>
</dbReference>
<dbReference type="SUPFAM" id="SSF56672">
    <property type="entry name" value="DNA/RNA polymerases"/>
    <property type="match status" value="1"/>
</dbReference>
<dbReference type="PANTHER" id="PTHR11076:SF34">
    <property type="entry name" value="PROTEIN UMUC"/>
    <property type="match status" value="1"/>
</dbReference>
<reference evidence="9" key="2">
    <citation type="submission" date="2020-01" db="EMBL/GenBank/DDBJ databases">
        <authorList>
            <person name="Campanaro S."/>
        </authorList>
    </citation>
    <scope>NUCLEOTIDE SEQUENCE</scope>
    <source>
        <strain evidence="9">AS01afH2WH_6</strain>
    </source>
</reference>
<sequence>MARNIPDIPHHSAAPSASAESSAPRTRNAAPRLILADANSFFASCETVFDPSLAGQAVVVLSNNDGCVVARSAEAKRLGIVNGTPWFKIREQAMHDHVIARSSNYELYASLSHRMMHVMKEFLPGQEVYSIDECFLKSSADDETLTDICTEMRNAVLNGVGIPVSIGIAPSKTLAKISNHWAKQHSGTNGITLWNHIDEHHGDEALASVPIDDIWGVGRRLTRKLMGMGITNALALRDSDPVMIRHRFSVTLERTVLELRGIPCIEEESDANGGVRKSQIICSRMFSSPVTGYDTLAQALSVYAQQACHRLRRQHSLCSRVAAFSSTSPYQQNYARISDMKVLDDPSDNPMIITKAACEALRPHVDQHAAYIRAGVLLMGLSQAEHYQTFEGFEAARDTYELGSTIEEISRRFGSRRVGIGYGGLRGSGRSDTDTGASWSMNRNMLSGRCTTRWDEMAVVHAR</sequence>
<feature type="domain" description="UmuC" evidence="8">
    <location>
        <begin position="33"/>
        <end position="218"/>
    </location>
</feature>
<dbReference type="GO" id="GO:0006281">
    <property type="term" value="P:DNA repair"/>
    <property type="evidence" value="ECO:0007669"/>
    <property type="project" value="UniProtKB-KW"/>
</dbReference>
<dbReference type="EMBL" id="JAAXZR010000026">
    <property type="protein sequence ID" value="NLT80287.1"/>
    <property type="molecule type" value="Genomic_DNA"/>
</dbReference>
<dbReference type="InterPro" id="IPR043502">
    <property type="entry name" value="DNA/RNA_pol_sf"/>
</dbReference>
<evidence type="ECO:0000256" key="7">
    <source>
        <dbReference type="SAM" id="MobiDB-lite"/>
    </source>
</evidence>
<dbReference type="InterPro" id="IPR001126">
    <property type="entry name" value="UmuC"/>
</dbReference>
<evidence type="ECO:0000256" key="4">
    <source>
        <dbReference type="ARBA" id="ARBA00023204"/>
    </source>
</evidence>
<dbReference type="CDD" id="cd01700">
    <property type="entry name" value="PolY_Pol_V_umuC"/>
    <property type="match status" value="1"/>
</dbReference>
<proteinExistence type="inferred from homology"/>
<evidence type="ECO:0000256" key="2">
    <source>
        <dbReference type="ARBA" id="ARBA00022763"/>
    </source>
</evidence>
<keyword evidence="2" id="KW-0227">DNA damage</keyword>
<comment type="similarity">
    <text evidence="1">Belongs to the DNA polymerase type-Y family.</text>
</comment>
<evidence type="ECO:0000256" key="5">
    <source>
        <dbReference type="ARBA" id="ARBA00023236"/>
    </source>
</evidence>
<dbReference type="GO" id="GO:0003684">
    <property type="term" value="F:damaged DNA binding"/>
    <property type="evidence" value="ECO:0007669"/>
    <property type="project" value="InterPro"/>
</dbReference>
<comment type="caution">
    <text evidence="9">The sequence shown here is derived from an EMBL/GenBank/DDBJ whole genome shotgun (WGS) entry which is preliminary data.</text>
</comment>
<dbReference type="InterPro" id="IPR050116">
    <property type="entry name" value="DNA_polymerase-Y"/>
</dbReference>
<dbReference type="Proteomes" id="UP000767327">
    <property type="component" value="Unassembled WGS sequence"/>
</dbReference>
<evidence type="ECO:0000256" key="6">
    <source>
        <dbReference type="ARBA" id="ARBA00025589"/>
    </source>
</evidence>